<organism evidence="1 2">
    <name type="scientific">Prorocentrum cordatum</name>
    <dbReference type="NCBI Taxonomy" id="2364126"/>
    <lineage>
        <taxon>Eukaryota</taxon>
        <taxon>Sar</taxon>
        <taxon>Alveolata</taxon>
        <taxon>Dinophyceae</taxon>
        <taxon>Prorocentrales</taxon>
        <taxon>Prorocentraceae</taxon>
        <taxon>Prorocentrum</taxon>
    </lineage>
</organism>
<gene>
    <name evidence="1" type="ORF">PCOR1329_LOCUS69946</name>
</gene>
<dbReference type="Proteomes" id="UP001189429">
    <property type="component" value="Unassembled WGS sequence"/>
</dbReference>
<sequence length="91" mass="9158">GGAACDAAGREPAVRAYGEQWLHFLHTQNWATLGDVLVEPCGRGLRALAGHQAAGPEVSVLPLAPEGSGLIGAGVYALAGTGGSHLSIWAT</sequence>
<keyword evidence="2" id="KW-1185">Reference proteome</keyword>
<dbReference type="EMBL" id="CAUYUJ010019206">
    <property type="protein sequence ID" value="CAK0889423.1"/>
    <property type="molecule type" value="Genomic_DNA"/>
</dbReference>
<protein>
    <submittedName>
        <fullName evidence="1">Uncharacterized protein</fullName>
    </submittedName>
</protein>
<reference evidence="1" key="1">
    <citation type="submission" date="2023-10" db="EMBL/GenBank/DDBJ databases">
        <authorList>
            <person name="Chen Y."/>
            <person name="Shah S."/>
            <person name="Dougan E. K."/>
            <person name="Thang M."/>
            <person name="Chan C."/>
        </authorList>
    </citation>
    <scope>NUCLEOTIDE SEQUENCE [LARGE SCALE GENOMIC DNA]</scope>
</reference>
<evidence type="ECO:0000313" key="2">
    <source>
        <dbReference type="Proteomes" id="UP001189429"/>
    </source>
</evidence>
<feature type="non-terminal residue" evidence="1">
    <location>
        <position position="1"/>
    </location>
</feature>
<feature type="non-terminal residue" evidence="1">
    <location>
        <position position="91"/>
    </location>
</feature>
<evidence type="ECO:0000313" key="1">
    <source>
        <dbReference type="EMBL" id="CAK0889423.1"/>
    </source>
</evidence>
<accession>A0ABN9WTF5</accession>
<comment type="caution">
    <text evidence="1">The sequence shown here is derived from an EMBL/GenBank/DDBJ whole genome shotgun (WGS) entry which is preliminary data.</text>
</comment>
<proteinExistence type="predicted"/>
<name>A0ABN9WTF5_9DINO</name>